<proteinExistence type="predicted"/>
<keyword evidence="1" id="KW-1133">Transmembrane helix</keyword>
<gene>
    <name evidence="3" type="ORF">ADEAN_000570900</name>
</gene>
<keyword evidence="2" id="KW-0732">Signal</keyword>
<keyword evidence="1" id="KW-0472">Membrane</keyword>
<feature type="transmembrane region" description="Helical" evidence="1">
    <location>
        <begin position="152"/>
        <end position="172"/>
    </location>
</feature>
<feature type="signal peptide" evidence="2">
    <location>
        <begin position="1"/>
        <end position="21"/>
    </location>
</feature>
<evidence type="ECO:0000313" key="3">
    <source>
        <dbReference type="EMBL" id="CAD2218222.1"/>
    </source>
</evidence>
<keyword evidence="4" id="KW-1185">Reference proteome</keyword>
<keyword evidence="1" id="KW-0812">Transmembrane</keyword>
<dbReference type="EMBL" id="LR877154">
    <property type="protein sequence ID" value="CAD2218222.1"/>
    <property type="molecule type" value="Genomic_DNA"/>
</dbReference>
<evidence type="ECO:0000313" key="4">
    <source>
        <dbReference type="Proteomes" id="UP000515908"/>
    </source>
</evidence>
<dbReference type="VEuPathDB" id="TriTrypDB:ADEAN_000570900"/>
<dbReference type="Proteomes" id="UP000515908">
    <property type="component" value="Chromosome 10"/>
</dbReference>
<protein>
    <submittedName>
        <fullName evidence="3">Uncharacterized protein</fullName>
    </submittedName>
</protein>
<accession>A0A7G2CIZ0</accession>
<name>A0A7G2CIZ0_9TRYP</name>
<evidence type="ECO:0000256" key="2">
    <source>
        <dbReference type="SAM" id="SignalP"/>
    </source>
</evidence>
<evidence type="ECO:0000256" key="1">
    <source>
        <dbReference type="SAM" id="Phobius"/>
    </source>
</evidence>
<reference evidence="3 4" key="1">
    <citation type="submission" date="2020-08" db="EMBL/GenBank/DDBJ databases">
        <authorList>
            <person name="Newling K."/>
            <person name="Davey J."/>
            <person name="Forrester S."/>
        </authorList>
    </citation>
    <scope>NUCLEOTIDE SEQUENCE [LARGE SCALE GENOMIC DNA]</scope>
    <source>
        <strain evidence="4">Crithidia deanei Carvalho (ATCC PRA-265)</strain>
    </source>
</reference>
<dbReference type="AlphaFoldDB" id="A0A7G2CIZ0"/>
<feature type="chain" id="PRO_5029022753" evidence="2">
    <location>
        <begin position="22"/>
        <end position="201"/>
    </location>
</feature>
<sequence>MSSSLQAVLLCSLLLLTAVTGHSLVGWVDVSLQHHATPKQEWKDLYKNFIVHVLNEKDTVVKSAVLDPTFTFDFVNWDNNNNNNNENKAYAVKLDLQFPDNFPYTIDEAASKLIYKTTTGESNNKKVELKVVLAEQKARAAVSVDQEAGESVVGRLVSSVLLLGAIAGLLYYMDRVVYFFDFPFLRMPKQQKVMVAQTRKH</sequence>
<organism evidence="3 4">
    <name type="scientific">Angomonas deanei</name>
    <dbReference type="NCBI Taxonomy" id="59799"/>
    <lineage>
        <taxon>Eukaryota</taxon>
        <taxon>Discoba</taxon>
        <taxon>Euglenozoa</taxon>
        <taxon>Kinetoplastea</taxon>
        <taxon>Metakinetoplastina</taxon>
        <taxon>Trypanosomatida</taxon>
        <taxon>Trypanosomatidae</taxon>
        <taxon>Strigomonadinae</taxon>
        <taxon>Angomonas</taxon>
    </lineage>
</organism>